<dbReference type="PANTHER" id="PTHR30502:SF0">
    <property type="entry name" value="PHOSPHOENOLPYRUVATE CARBOXYLASE FAMILY PROTEIN"/>
    <property type="match status" value="1"/>
</dbReference>
<evidence type="ECO:0000256" key="2">
    <source>
        <dbReference type="ARBA" id="ARBA00022723"/>
    </source>
</evidence>
<evidence type="ECO:0000259" key="4">
    <source>
        <dbReference type="Pfam" id="PF03328"/>
    </source>
</evidence>
<keyword evidence="6" id="KW-1185">Reference proteome</keyword>
<protein>
    <submittedName>
        <fullName evidence="5">2-keto-3-deoxy-L-rhamnonate aldolase RhmA</fullName>
    </submittedName>
</protein>
<evidence type="ECO:0000256" key="1">
    <source>
        <dbReference type="ARBA" id="ARBA00005568"/>
    </source>
</evidence>
<gene>
    <name evidence="5" type="ORF">HNP84_003244</name>
</gene>
<dbReference type="Proteomes" id="UP000578449">
    <property type="component" value="Unassembled WGS sequence"/>
</dbReference>
<sequence>MPPFLDRLRAGEPTLMLGVRGSRTTEVAHIAHSTGHHAILVDLEHSPMSTDVAAQLCSAAGALGMTALVRVPEREYGMIGRLLDGGAHGVVAPRIETAEEARLVARACRFPPRGQRSQTAQVPQLGMRPLPARELNPALDAAAVVQVLLETPAGIANADAIAAIDGVDMLAIGANDLTAELGVPGRYDDPRVREAVATAAAACRRHGKLLAVAGIGDRAVHDALVPLGVCPLLLTGMDTALLFNAAADAARRALAART</sequence>
<dbReference type="InterPro" id="IPR040442">
    <property type="entry name" value="Pyrv_kinase-like_dom_sf"/>
</dbReference>
<proteinExistence type="inferred from homology"/>
<feature type="domain" description="HpcH/HpaI aldolase/citrate lyase" evidence="4">
    <location>
        <begin position="24"/>
        <end position="207"/>
    </location>
</feature>
<dbReference type="PANTHER" id="PTHR30502">
    <property type="entry name" value="2-KETO-3-DEOXY-L-RHAMNONATE ALDOLASE"/>
    <property type="match status" value="1"/>
</dbReference>
<dbReference type="InterPro" id="IPR005000">
    <property type="entry name" value="Aldolase/citrate-lyase_domain"/>
</dbReference>
<dbReference type="SUPFAM" id="SSF51621">
    <property type="entry name" value="Phosphoenolpyruvate/pyruvate domain"/>
    <property type="match status" value="1"/>
</dbReference>
<keyword evidence="3" id="KW-0456">Lyase</keyword>
<dbReference type="Gene3D" id="3.20.20.60">
    <property type="entry name" value="Phosphoenolpyruvate-binding domains"/>
    <property type="match status" value="1"/>
</dbReference>
<evidence type="ECO:0000313" key="6">
    <source>
        <dbReference type="Proteomes" id="UP000578449"/>
    </source>
</evidence>
<dbReference type="InterPro" id="IPR015813">
    <property type="entry name" value="Pyrv/PenolPyrv_kinase-like_dom"/>
</dbReference>
<dbReference type="GO" id="GO:0016832">
    <property type="term" value="F:aldehyde-lyase activity"/>
    <property type="evidence" value="ECO:0007669"/>
    <property type="project" value="TreeGrafter"/>
</dbReference>
<name>A0A840P1E4_9ACTN</name>
<dbReference type="AlphaFoldDB" id="A0A840P1E4"/>
<dbReference type="GO" id="GO:0046872">
    <property type="term" value="F:metal ion binding"/>
    <property type="evidence" value="ECO:0007669"/>
    <property type="project" value="UniProtKB-KW"/>
</dbReference>
<dbReference type="EMBL" id="JACHGN010000006">
    <property type="protein sequence ID" value="MBB5133518.1"/>
    <property type="molecule type" value="Genomic_DNA"/>
</dbReference>
<keyword evidence="2" id="KW-0479">Metal-binding</keyword>
<accession>A0A840P1E4</accession>
<evidence type="ECO:0000313" key="5">
    <source>
        <dbReference type="EMBL" id="MBB5133518.1"/>
    </source>
</evidence>
<organism evidence="5 6">
    <name type="scientific">Thermocatellispora tengchongensis</name>
    <dbReference type="NCBI Taxonomy" id="1073253"/>
    <lineage>
        <taxon>Bacteria</taxon>
        <taxon>Bacillati</taxon>
        <taxon>Actinomycetota</taxon>
        <taxon>Actinomycetes</taxon>
        <taxon>Streptosporangiales</taxon>
        <taxon>Streptosporangiaceae</taxon>
        <taxon>Thermocatellispora</taxon>
    </lineage>
</organism>
<comment type="similarity">
    <text evidence="1">Belongs to the HpcH/HpaI aldolase family.</text>
</comment>
<evidence type="ECO:0000256" key="3">
    <source>
        <dbReference type="ARBA" id="ARBA00023239"/>
    </source>
</evidence>
<dbReference type="RefSeq" id="WP_185050473.1">
    <property type="nucleotide sequence ID" value="NZ_BAABIX010000001.1"/>
</dbReference>
<comment type="caution">
    <text evidence="5">The sequence shown here is derived from an EMBL/GenBank/DDBJ whole genome shotgun (WGS) entry which is preliminary data.</text>
</comment>
<dbReference type="GO" id="GO:0005737">
    <property type="term" value="C:cytoplasm"/>
    <property type="evidence" value="ECO:0007669"/>
    <property type="project" value="TreeGrafter"/>
</dbReference>
<reference evidence="5 6" key="1">
    <citation type="submission" date="2020-08" db="EMBL/GenBank/DDBJ databases">
        <title>Genomic Encyclopedia of Type Strains, Phase IV (KMG-IV): sequencing the most valuable type-strain genomes for metagenomic binning, comparative biology and taxonomic classification.</title>
        <authorList>
            <person name="Goeker M."/>
        </authorList>
    </citation>
    <scope>NUCLEOTIDE SEQUENCE [LARGE SCALE GENOMIC DNA]</scope>
    <source>
        <strain evidence="5 6">DSM 45615</strain>
    </source>
</reference>
<dbReference type="Pfam" id="PF03328">
    <property type="entry name" value="HpcH_HpaI"/>
    <property type="match status" value="1"/>
</dbReference>
<dbReference type="InterPro" id="IPR050251">
    <property type="entry name" value="HpcH-HpaI_aldolase"/>
</dbReference>